<name>A0A967EEN6_9FLAO</name>
<reference evidence="1" key="2">
    <citation type="submission" date="2020-03" db="EMBL/GenBank/DDBJ databases">
        <title>Flavobacteriaceae bacterium strain TP-CH-4, a member of the family Flavobacteriaceae isolated from a deep-sea seamount.</title>
        <authorList>
            <person name="Zhang D.-C."/>
        </authorList>
    </citation>
    <scope>NUCLEOTIDE SEQUENCE</scope>
    <source>
        <strain evidence="1">TP-CH-4</strain>
    </source>
</reference>
<proteinExistence type="predicted"/>
<sequence>MRFLLSSLFLLLVGCASYPKKNGYVASKVQTTVVCNPYFSNPSIDYVYKSNIEVFDRSFGGILVIKKLGQDHHRIAFTTEMGNTLFDFSLKGDNLTINRIIKELDRKILVSVLKRDFLALTTESIQSIENFSKASKMLKKASILGKNHYYVFENDRLLQIIRAKNGKKKVVFLFSGISNNIAKKIDIQHHNFKLKISLKAI</sequence>
<dbReference type="AlphaFoldDB" id="A0A967EEN6"/>
<dbReference type="RefSeq" id="WP_152575054.1">
    <property type="nucleotide sequence ID" value="NZ_VIKU02000004.1"/>
</dbReference>
<reference evidence="1" key="1">
    <citation type="submission" date="2019-07" db="EMBL/GenBank/DDBJ databases">
        <authorList>
            <person name="De-Chao Zhang Q."/>
        </authorList>
    </citation>
    <scope>NUCLEOTIDE SEQUENCE</scope>
    <source>
        <strain evidence="1">TP-CH-4</strain>
    </source>
</reference>
<dbReference type="Proteomes" id="UP000707206">
    <property type="component" value="Unassembled WGS sequence"/>
</dbReference>
<protein>
    <submittedName>
        <fullName evidence="1">Uncharacterized protein</fullName>
    </submittedName>
</protein>
<evidence type="ECO:0000313" key="1">
    <source>
        <dbReference type="EMBL" id="NHF60558.1"/>
    </source>
</evidence>
<dbReference type="PROSITE" id="PS51257">
    <property type="entry name" value="PROKAR_LIPOPROTEIN"/>
    <property type="match status" value="1"/>
</dbReference>
<gene>
    <name evidence="1" type="ORF">FK220_014480</name>
</gene>
<evidence type="ECO:0000313" key="2">
    <source>
        <dbReference type="Proteomes" id="UP000707206"/>
    </source>
</evidence>
<dbReference type="EMBL" id="VIKU02000004">
    <property type="protein sequence ID" value="NHF60558.1"/>
    <property type="molecule type" value="Genomic_DNA"/>
</dbReference>
<organism evidence="1 2">
    <name type="scientific">Pelagihabitans pacificus</name>
    <dbReference type="NCBI Taxonomy" id="2696054"/>
    <lineage>
        <taxon>Bacteria</taxon>
        <taxon>Pseudomonadati</taxon>
        <taxon>Bacteroidota</taxon>
        <taxon>Flavobacteriia</taxon>
        <taxon>Flavobacteriales</taxon>
        <taxon>Flavobacteriaceae</taxon>
        <taxon>Pelagihabitans</taxon>
    </lineage>
</organism>
<keyword evidence="2" id="KW-1185">Reference proteome</keyword>
<accession>A0A967EEN6</accession>
<comment type="caution">
    <text evidence="1">The sequence shown here is derived from an EMBL/GenBank/DDBJ whole genome shotgun (WGS) entry which is preliminary data.</text>
</comment>